<dbReference type="AlphaFoldDB" id="A0A6G0W2K2"/>
<dbReference type="OrthoDB" id="8065733at2759"/>
<evidence type="ECO:0000256" key="1">
    <source>
        <dbReference type="SAM" id="MobiDB-lite"/>
    </source>
</evidence>
<dbReference type="GO" id="GO:0004190">
    <property type="term" value="F:aspartic-type endopeptidase activity"/>
    <property type="evidence" value="ECO:0007669"/>
    <property type="project" value="InterPro"/>
</dbReference>
<protein>
    <submittedName>
        <fullName evidence="2">DUF1758 domain-containing protein</fullName>
    </submittedName>
</protein>
<sequence>MKALESLKRPSQWGALLMYLVVSKLDAKTMREWEISSSTAEVSSISNLTNFLQSRFRVLEAVETSQQINSLQENNRMATCTIKKKRSSAFAATSEIKCYFCKQAHTIYRCPSFLGLTIGDRIKRITKLKLCKICLRSHEGERCQSRRCTICARPHNGLLHLSRSEKPVKQTASHTNEVINRDDGKEGENSNATAVSVSAYAYRKNNNSQILLSAATVIFYNVDRKPIQYRVLLDSGSQHNFITEALAQHLRTRTHENVLCCSLAMAGPAFGTPQAIDMILGAEIFFDLINKEQIRPMIHGPVLQNTKLGWIVSGPVPHSTICCIETSVSLFTRTSFETKTLEEQMAAFWRLEEVKSNELYTTEERACKQHFLKNVQRDDDGRFIVALPFKVELKLGNSYDRALRRFMA</sequence>
<feature type="compositionally biased region" description="Basic and acidic residues" evidence="1">
    <location>
        <begin position="179"/>
        <end position="188"/>
    </location>
</feature>
<dbReference type="GO" id="GO:0006508">
    <property type="term" value="P:proteolysis"/>
    <property type="evidence" value="ECO:0007669"/>
    <property type="project" value="InterPro"/>
</dbReference>
<accession>A0A6G0W2K2</accession>
<reference evidence="2 3" key="1">
    <citation type="submission" date="2019-08" db="EMBL/GenBank/DDBJ databases">
        <title>Whole genome of Aphis craccivora.</title>
        <authorList>
            <person name="Voronova N.V."/>
            <person name="Shulinski R.S."/>
            <person name="Bandarenka Y.V."/>
            <person name="Zhorov D.G."/>
            <person name="Warner D."/>
        </authorList>
    </citation>
    <scope>NUCLEOTIDE SEQUENCE [LARGE SCALE GENOMIC DNA]</scope>
    <source>
        <strain evidence="2">180601</strain>
        <tissue evidence="2">Whole Body</tissue>
    </source>
</reference>
<proteinExistence type="predicted"/>
<gene>
    <name evidence="2" type="ORF">FWK35_00031153</name>
</gene>
<comment type="caution">
    <text evidence="2">The sequence shown here is derived from an EMBL/GenBank/DDBJ whole genome shotgun (WGS) entry which is preliminary data.</text>
</comment>
<organism evidence="2 3">
    <name type="scientific">Aphis craccivora</name>
    <name type="common">Cowpea aphid</name>
    <dbReference type="NCBI Taxonomy" id="307492"/>
    <lineage>
        <taxon>Eukaryota</taxon>
        <taxon>Metazoa</taxon>
        <taxon>Ecdysozoa</taxon>
        <taxon>Arthropoda</taxon>
        <taxon>Hexapoda</taxon>
        <taxon>Insecta</taxon>
        <taxon>Pterygota</taxon>
        <taxon>Neoptera</taxon>
        <taxon>Paraneoptera</taxon>
        <taxon>Hemiptera</taxon>
        <taxon>Sternorrhyncha</taxon>
        <taxon>Aphidomorpha</taxon>
        <taxon>Aphidoidea</taxon>
        <taxon>Aphididae</taxon>
        <taxon>Aphidini</taxon>
        <taxon>Aphis</taxon>
        <taxon>Aphis</taxon>
    </lineage>
</organism>
<keyword evidence="3" id="KW-1185">Reference proteome</keyword>
<dbReference type="EMBL" id="VUJU01010049">
    <property type="protein sequence ID" value="KAF0716101.1"/>
    <property type="molecule type" value="Genomic_DNA"/>
</dbReference>
<evidence type="ECO:0000313" key="2">
    <source>
        <dbReference type="EMBL" id="KAF0716101.1"/>
    </source>
</evidence>
<dbReference type="PROSITE" id="PS00141">
    <property type="entry name" value="ASP_PROTEASE"/>
    <property type="match status" value="1"/>
</dbReference>
<evidence type="ECO:0000313" key="3">
    <source>
        <dbReference type="Proteomes" id="UP000478052"/>
    </source>
</evidence>
<dbReference type="Proteomes" id="UP000478052">
    <property type="component" value="Unassembled WGS sequence"/>
</dbReference>
<dbReference type="PANTHER" id="PTHR47331:SF5">
    <property type="entry name" value="RIBONUCLEASE H"/>
    <property type="match status" value="1"/>
</dbReference>
<dbReference type="PANTHER" id="PTHR47331">
    <property type="entry name" value="PHD-TYPE DOMAIN-CONTAINING PROTEIN"/>
    <property type="match status" value="1"/>
</dbReference>
<feature type="region of interest" description="Disordered" evidence="1">
    <location>
        <begin position="170"/>
        <end position="190"/>
    </location>
</feature>
<name>A0A6G0W2K2_APHCR</name>
<dbReference type="InterPro" id="IPR001969">
    <property type="entry name" value="Aspartic_peptidase_AS"/>
</dbReference>